<evidence type="ECO:0000313" key="3">
    <source>
        <dbReference type="Proteomes" id="UP001054945"/>
    </source>
</evidence>
<dbReference type="Proteomes" id="UP001054945">
    <property type="component" value="Unassembled WGS sequence"/>
</dbReference>
<proteinExistence type="predicted"/>
<feature type="region of interest" description="Disordered" evidence="1">
    <location>
        <begin position="80"/>
        <end position="99"/>
    </location>
</feature>
<reference evidence="2 3" key="1">
    <citation type="submission" date="2021-06" db="EMBL/GenBank/DDBJ databases">
        <title>Caerostris extrusa draft genome.</title>
        <authorList>
            <person name="Kono N."/>
            <person name="Arakawa K."/>
        </authorList>
    </citation>
    <scope>NUCLEOTIDE SEQUENCE [LARGE SCALE GENOMIC DNA]</scope>
</reference>
<accession>A0AAV4XKU8</accession>
<dbReference type="EMBL" id="BPLR01017799">
    <property type="protein sequence ID" value="GIY94545.1"/>
    <property type="molecule type" value="Genomic_DNA"/>
</dbReference>
<feature type="compositionally biased region" description="Basic residues" evidence="1">
    <location>
        <begin position="89"/>
        <end position="99"/>
    </location>
</feature>
<keyword evidence="3" id="KW-1185">Reference proteome</keyword>
<gene>
    <name evidence="2" type="ORF">CEXT_46681</name>
</gene>
<name>A0AAV4XKU8_CAEEX</name>
<sequence>MVSGKLKRSKTVKKYPVWLQDGIEVNVSRWCDIRSLLHKRPDGKPHAVEQAEHVLLDLVLLATGVGVGPFVGAESTHQEVADANESVGRHHKKPYLPRERGQKRKQRLYFLGRLSEQDADARLHKGKGEIHALQSVRGDGQVSNGQIRFL</sequence>
<organism evidence="2 3">
    <name type="scientific">Caerostris extrusa</name>
    <name type="common">Bark spider</name>
    <name type="synonym">Caerostris bankana</name>
    <dbReference type="NCBI Taxonomy" id="172846"/>
    <lineage>
        <taxon>Eukaryota</taxon>
        <taxon>Metazoa</taxon>
        <taxon>Ecdysozoa</taxon>
        <taxon>Arthropoda</taxon>
        <taxon>Chelicerata</taxon>
        <taxon>Arachnida</taxon>
        <taxon>Araneae</taxon>
        <taxon>Araneomorphae</taxon>
        <taxon>Entelegynae</taxon>
        <taxon>Araneoidea</taxon>
        <taxon>Araneidae</taxon>
        <taxon>Caerostris</taxon>
    </lineage>
</organism>
<evidence type="ECO:0000313" key="2">
    <source>
        <dbReference type="EMBL" id="GIY94545.1"/>
    </source>
</evidence>
<dbReference type="AlphaFoldDB" id="A0AAV4XKU8"/>
<comment type="caution">
    <text evidence="2">The sequence shown here is derived from an EMBL/GenBank/DDBJ whole genome shotgun (WGS) entry which is preliminary data.</text>
</comment>
<protein>
    <submittedName>
        <fullName evidence="2">Uncharacterized protein</fullName>
    </submittedName>
</protein>
<evidence type="ECO:0000256" key="1">
    <source>
        <dbReference type="SAM" id="MobiDB-lite"/>
    </source>
</evidence>